<dbReference type="Pfam" id="PF02470">
    <property type="entry name" value="MlaD"/>
    <property type="match status" value="1"/>
</dbReference>
<dbReference type="GO" id="GO:0005548">
    <property type="term" value="F:phospholipid transporter activity"/>
    <property type="evidence" value="ECO:0007669"/>
    <property type="project" value="TreeGrafter"/>
</dbReference>
<dbReference type="InterPro" id="IPR003399">
    <property type="entry name" value="Mce/MlaD"/>
</dbReference>
<name>V8FWI3_9BURK</name>
<evidence type="ECO:0000313" key="2">
    <source>
        <dbReference type="EMBL" id="ETD67802.1"/>
    </source>
</evidence>
<gene>
    <name evidence="2" type="ORF">V757_10845</name>
</gene>
<dbReference type="PANTHER" id="PTHR33371">
    <property type="entry name" value="INTERMEMBRANE PHOSPHOLIPID TRANSPORT SYSTEM BINDING PROTEIN MLAD-RELATED"/>
    <property type="match status" value="1"/>
</dbReference>
<dbReference type="NCBIfam" id="TIGR04430">
    <property type="entry name" value="OM_asym_MlaD"/>
    <property type="match status" value="1"/>
</dbReference>
<dbReference type="GO" id="GO:0005543">
    <property type="term" value="F:phospholipid binding"/>
    <property type="evidence" value="ECO:0007669"/>
    <property type="project" value="TreeGrafter"/>
</dbReference>
<dbReference type="PANTHER" id="PTHR33371:SF4">
    <property type="entry name" value="INTERMEMBRANE PHOSPHOLIPID TRANSPORT SYSTEM BINDING PROTEIN MLAD"/>
    <property type="match status" value="1"/>
</dbReference>
<dbReference type="AlphaFoldDB" id="V8FWI3"/>
<organism evidence="2 3">
    <name type="scientific">Pelistega indica</name>
    <dbReference type="NCBI Taxonomy" id="1414851"/>
    <lineage>
        <taxon>Bacteria</taxon>
        <taxon>Pseudomonadati</taxon>
        <taxon>Pseudomonadota</taxon>
        <taxon>Betaproteobacteria</taxon>
        <taxon>Burkholderiales</taxon>
        <taxon>Alcaligenaceae</taxon>
        <taxon>Pelistega</taxon>
    </lineage>
</organism>
<dbReference type="EMBL" id="AYSV01000114">
    <property type="protein sequence ID" value="ETD67802.1"/>
    <property type="molecule type" value="Genomic_DNA"/>
</dbReference>
<feature type="domain" description="Mce/MlaD" evidence="1">
    <location>
        <begin position="39"/>
        <end position="116"/>
    </location>
</feature>
<sequence>MQSKKTDFLVGLFVLLGFLALLFLALKAGNLSTFSFDHTYKVIAKFDNVGSLKIRAPIKSNGVVVGRVAAVNFDNKEFRAIVTFNIEEKYKFPKDTSASIQTAGLIGEQYIGLSAGAEEEDLKDGSQILYTQSAVVLEDLISKFLFSTAEKEGRDESK</sequence>
<evidence type="ECO:0000259" key="1">
    <source>
        <dbReference type="Pfam" id="PF02470"/>
    </source>
</evidence>
<accession>V8FWI3</accession>
<comment type="caution">
    <text evidence="2">The sequence shown here is derived from an EMBL/GenBank/DDBJ whole genome shotgun (WGS) entry which is preliminary data.</text>
</comment>
<keyword evidence="3" id="KW-1185">Reference proteome</keyword>
<dbReference type="RefSeq" id="WP_023952645.1">
    <property type="nucleotide sequence ID" value="NZ_AYSV01000114.1"/>
</dbReference>
<protein>
    <submittedName>
        <fullName evidence="2">ABC transporter substrate-binding protein</fullName>
    </submittedName>
</protein>
<dbReference type="InterPro" id="IPR030970">
    <property type="entry name" value="ABC_MlaD"/>
</dbReference>
<evidence type="ECO:0000313" key="3">
    <source>
        <dbReference type="Proteomes" id="UP000018766"/>
    </source>
</evidence>
<dbReference type="OrthoDB" id="9788420at2"/>
<reference evidence="2 3" key="1">
    <citation type="submission" date="2013-11" db="EMBL/GenBank/DDBJ databases">
        <title>Genomic analysis of Pelistega sp. HM-7.</title>
        <authorList>
            <person name="Kumbhare S.V."/>
            <person name="Shetty S.A."/>
            <person name="Sharma O."/>
            <person name="Dhotre D.P."/>
        </authorList>
    </citation>
    <scope>NUCLEOTIDE SEQUENCE [LARGE SCALE GENOMIC DNA]</scope>
    <source>
        <strain evidence="2 3">HM-7</strain>
    </source>
</reference>
<dbReference type="Proteomes" id="UP000018766">
    <property type="component" value="Unassembled WGS sequence"/>
</dbReference>
<proteinExistence type="predicted"/>
<dbReference type="InterPro" id="IPR052336">
    <property type="entry name" value="MlaD_Phospholipid_Transporter"/>
</dbReference>
<dbReference type="PATRIC" id="fig|1414851.3.peg.2264"/>